<gene>
    <name evidence="8" type="ORF">SAMN05444340_101398</name>
</gene>
<keyword evidence="4 6" id="KW-1133">Transmembrane helix</keyword>
<organism evidence="8 9">
    <name type="scientific">Citreimonas salinaria</name>
    <dbReference type="NCBI Taxonomy" id="321339"/>
    <lineage>
        <taxon>Bacteria</taxon>
        <taxon>Pseudomonadati</taxon>
        <taxon>Pseudomonadota</taxon>
        <taxon>Alphaproteobacteria</taxon>
        <taxon>Rhodobacterales</taxon>
        <taxon>Roseobacteraceae</taxon>
        <taxon>Citreimonas</taxon>
    </lineage>
</organism>
<dbReference type="PANTHER" id="PTHR32322">
    <property type="entry name" value="INNER MEMBRANE TRANSPORTER"/>
    <property type="match status" value="1"/>
</dbReference>
<feature type="transmembrane region" description="Helical" evidence="6">
    <location>
        <begin position="273"/>
        <end position="289"/>
    </location>
</feature>
<evidence type="ECO:0000259" key="7">
    <source>
        <dbReference type="Pfam" id="PF00892"/>
    </source>
</evidence>
<feature type="transmembrane region" description="Helical" evidence="6">
    <location>
        <begin position="38"/>
        <end position="56"/>
    </location>
</feature>
<feature type="transmembrane region" description="Helical" evidence="6">
    <location>
        <begin position="181"/>
        <end position="200"/>
    </location>
</feature>
<evidence type="ECO:0000256" key="3">
    <source>
        <dbReference type="ARBA" id="ARBA00022692"/>
    </source>
</evidence>
<comment type="subcellular location">
    <subcellularLocation>
        <location evidence="1">Membrane</location>
        <topology evidence="1">Multi-pass membrane protein</topology>
    </subcellularLocation>
</comment>
<keyword evidence="9" id="KW-1185">Reference proteome</keyword>
<dbReference type="SUPFAM" id="SSF103481">
    <property type="entry name" value="Multidrug resistance efflux transporter EmrE"/>
    <property type="match status" value="1"/>
</dbReference>
<keyword evidence="3 6" id="KW-0812">Transmembrane</keyword>
<dbReference type="InterPro" id="IPR037185">
    <property type="entry name" value="EmrE-like"/>
</dbReference>
<dbReference type="EMBL" id="FNPF01000001">
    <property type="protein sequence ID" value="SDX89696.1"/>
    <property type="molecule type" value="Genomic_DNA"/>
</dbReference>
<feature type="transmembrane region" description="Helical" evidence="6">
    <location>
        <begin position="94"/>
        <end position="114"/>
    </location>
</feature>
<dbReference type="PANTHER" id="PTHR32322:SF2">
    <property type="entry name" value="EAMA DOMAIN-CONTAINING PROTEIN"/>
    <property type="match status" value="1"/>
</dbReference>
<dbReference type="InterPro" id="IPR050638">
    <property type="entry name" value="AA-Vitamin_Transporters"/>
</dbReference>
<feature type="transmembrane region" description="Helical" evidence="6">
    <location>
        <begin position="121"/>
        <end position="139"/>
    </location>
</feature>
<evidence type="ECO:0000313" key="8">
    <source>
        <dbReference type="EMBL" id="SDX89696.1"/>
    </source>
</evidence>
<proteinExistence type="inferred from homology"/>
<reference evidence="8 9" key="1">
    <citation type="submission" date="2016-10" db="EMBL/GenBank/DDBJ databases">
        <authorList>
            <person name="de Groot N.N."/>
        </authorList>
    </citation>
    <scope>NUCLEOTIDE SEQUENCE [LARGE SCALE GENOMIC DNA]</scope>
    <source>
        <strain evidence="8 9">DSM 26880</strain>
    </source>
</reference>
<evidence type="ECO:0000313" key="9">
    <source>
        <dbReference type="Proteomes" id="UP000199286"/>
    </source>
</evidence>
<dbReference type="STRING" id="321339.SAMN05444340_101398"/>
<dbReference type="GO" id="GO:0016020">
    <property type="term" value="C:membrane"/>
    <property type="evidence" value="ECO:0007669"/>
    <property type="project" value="UniProtKB-SubCell"/>
</dbReference>
<protein>
    <submittedName>
        <fullName evidence="8">EamA-like transporter family protein</fullName>
    </submittedName>
</protein>
<sequence length="294" mass="31275">MTEAARGHLAMLAFSALVAGSFSLGGMAAPFIDPAALNAVRFTLAAAAMWAIAMTTTGVPRSMFASPWRYLIVAALFAAYFVTMFEGLKTARPVSMSAVFTLNPALSAVFGYLLLAQVTTLWMAAAIVIGGAGALWVIFDGSPQALVAFDIGRGEAIFFWGVVGHALYAPLLRRLSRGEPAAAQTAVILTFGAVLLALWSGPRLLATEWADLPAIVWWTIGYTAIAATAVSFSLVRYATFRLPSTKVMAYTYLTPSWVILWEIAVGQGTPPEMVLPGVALTAFALLMLLREETA</sequence>
<evidence type="ECO:0000256" key="6">
    <source>
        <dbReference type="SAM" id="Phobius"/>
    </source>
</evidence>
<feature type="transmembrane region" description="Helical" evidence="6">
    <location>
        <begin position="215"/>
        <end position="235"/>
    </location>
</feature>
<keyword evidence="5 6" id="KW-0472">Membrane</keyword>
<dbReference type="Pfam" id="PF00892">
    <property type="entry name" value="EamA"/>
    <property type="match status" value="2"/>
</dbReference>
<evidence type="ECO:0000256" key="1">
    <source>
        <dbReference type="ARBA" id="ARBA00004141"/>
    </source>
</evidence>
<feature type="transmembrane region" description="Helical" evidence="6">
    <location>
        <begin position="68"/>
        <end position="88"/>
    </location>
</feature>
<feature type="domain" description="EamA" evidence="7">
    <location>
        <begin position="6"/>
        <end position="138"/>
    </location>
</feature>
<feature type="transmembrane region" description="Helical" evidence="6">
    <location>
        <begin position="247"/>
        <end position="267"/>
    </location>
</feature>
<evidence type="ECO:0000256" key="2">
    <source>
        <dbReference type="ARBA" id="ARBA00007362"/>
    </source>
</evidence>
<evidence type="ECO:0000256" key="4">
    <source>
        <dbReference type="ARBA" id="ARBA00022989"/>
    </source>
</evidence>
<name>A0A1H3FFF9_9RHOB</name>
<dbReference type="AlphaFoldDB" id="A0A1H3FFF9"/>
<feature type="domain" description="EamA" evidence="7">
    <location>
        <begin position="154"/>
        <end position="289"/>
    </location>
</feature>
<comment type="similarity">
    <text evidence="2">Belongs to the EamA transporter family.</text>
</comment>
<evidence type="ECO:0000256" key="5">
    <source>
        <dbReference type="ARBA" id="ARBA00023136"/>
    </source>
</evidence>
<feature type="transmembrane region" description="Helical" evidence="6">
    <location>
        <begin position="151"/>
        <end position="169"/>
    </location>
</feature>
<dbReference type="Proteomes" id="UP000199286">
    <property type="component" value="Unassembled WGS sequence"/>
</dbReference>
<accession>A0A1H3FFF9</accession>
<dbReference type="InterPro" id="IPR000620">
    <property type="entry name" value="EamA_dom"/>
</dbReference>